<evidence type="ECO:0000313" key="1">
    <source>
        <dbReference type="EMBL" id="CAB4162644.1"/>
    </source>
</evidence>
<proteinExistence type="predicted"/>
<organism evidence="1">
    <name type="scientific">uncultured Caudovirales phage</name>
    <dbReference type="NCBI Taxonomy" id="2100421"/>
    <lineage>
        <taxon>Viruses</taxon>
        <taxon>Duplodnaviria</taxon>
        <taxon>Heunggongvirae</taxon>
        <taxon>Uroviricota</taxon>
        <taxon>Caudoviricetes</taxon>
        <taxon>Peduoviridae</taxon>
        <taxon>Maltschvirus</taxon>
        <taxon>Maltschvirus maltsch</taxon>
    </lineage>
</organism>
<dbReference type="EMBL" id="LR796734">
    <property type="protein sequence ID" value="CAB4162644.1"/>
    <property type="molecule type" value="Genomic_DNA"/>
</dbReference>
<gene>
    <name evidence="1" type="ORF">UFOVP787_79</name>
</gene>
<protein>
    <submittedName>
        <fullName evidence="1">Uncharacterized protein</fullName>
    </submittedName>
</protein>
<name>A0A6J5P545_9CAUD</name>
<sequence>MATLTKTSKLTNIVRTITIKEYDQDDFERRLEAYMRGVVTIEDAFPLLNGDMLFFIKTGITPSELELAFGD</sequence>
<reference evidence="1" key="1">
    <citation type="submission" date="2020-04" db="EMBL/GenBank/DDBJ databases">
        <authorList>
            <person name="Chiriac C."/>
            <person name="Salcher M."/>
            <person name="Ghai R."/>
            <person name="Kavagutti S V."/>
        </authorList>
    </citation>
    <scope>NUCLEOTIDE SEQUENCE</scope>
</reference>
<accession>A0A6J5P545</accession>